<reference evidence="1" key="1">
    <citation type="submission" date="2018-11" db="EMBL/GenBank/DDBJ databases">
        <authorList>
            <consortium name="Pathogen Informatics"/>
        </authorList>
    </citation>
    <scope>NUCLEOTIDE SEQUENCE</scope>
</reference>
<accession>A0A448XSK4</accession>
<dbReference type="AlphaFoldDB" id="A0A448XSK4"/>
<comment type="caution">
    <text evidence="1">The sequence shown here is derived from an EMBL/GenBank/DDBJ whole genome shotgun (WGS) entry which is preliminary data.</text>
</comment>
<protein>
    <submittedName>
        <fullName evidence="1">Uncharacterized protein</fullName>
    </submittedName>
</protein>
<sequence>MVSPIAPPLQNYLLSHFDYLDRSLSLCVLISLLVGVPTVTRWVHTTTRINPTVGTSISEDQLEFAIKCLLFVRKT</sequence>
<proteinExistence type="predicted"/>
<evidence type="ECO:0000313" key="2">
    <source>
        <dbReference type="Proteomes" id="UP000784294"/>
    </source>
</evidence>
<evidence type="ECO:0000313" key="1">
    <source>
        <dbReference type="EMBL" id="VEL43925.1"/>
    </source>
</evidence>
<gene>
    <name evidence="1" type="ORF">PXEA_LOCUS37365</name>
</gene>
<name>A0A448XSK4_9PLAT</name>
<dbReference type="EMBL" id="CAAALY010286924">
    <property type="protein sequence ID" value="VEL43925.1"/>
    <property type="molecule type" value="Genomic_DNA"/>
</dbReference>
<dbReference type="Proteomes" id="UP000784294">
    <property type="component" value="Unassembled WGS sequence"/>
</dbReference>
<keyword evidence="2" id="KW-1185">Reference proteome</keyword>
<organism evidence="1 2">
    <name type="scientific">Protopolystoma xenopodis</name>
    <dbReference type="NCBI Taxonomy" id="117903"/>
    <lineage>
        <taxon>Eukaryota</taxon>
        <taxon>Metazoa</taxon>
        <taxon>Spiralia</taxon>
        <taxon>Lophotrochozoa</taxon>
        <taxon>Platyhelminthes</taxon>
        <taxon>Monogenea</taxon>
        <taxon>Polyopisthocotylea</taxon>
        <taxon>Polystomatidea</taxon>
        <taxon>Polystomatidae</taxon>
        <taxon>Protopolystoma</taxon>
    </lineage>
</organism>